<sequence>MRSSPINEKYTEHLQRQCRRYSRPRDIWSKVERRAFGRDLGLNGYTSPAEAKDLAEFLGEPGLILDLGSGGGWPAKEIVTRSSRSVVAMDMVFSGLQKARSDVADTDYVNRFQFVLGDGQRLPFAPDTFGMVLHADVLC</sequence>
<feature type="domain" description="Methyltransferase" evidence="1">
    <location>
        <begin position="64"/>
        <end position="135"/>
    </location>
</feature>
<evidence type="ECO:0000313" key="2">
    <source>
        <dbReference type="EMBL" id="SVB90326.1"/>
    </source>
</evidence>
<gene>
    <name evidence="2" type="ORF">METZ01_LOCUS243180</name>
</gene>
<dbReference type="InterPro" id="IPR041698">
    <property type="entry name" value="Methyltransf_25"/>
</dbReference>
<dbReference type="InterPro" id="IPR029063">
    <property type="entry name" value="SAM-dependent_MTases_sf"/>
</dbReference>
<dbReference type="AlphaFoldDB" id="A0A382HSI9"/>
<reference evidence="2" key="1">
    <citation type="submission" date="2018-05" db="EMBL/GenBank/DDBJ databases">
        <authorList>
            <person name="Lanie J.A."/>
            <person name="Ng W.-L."/>
            <person name="Kazmierczak K.M."/>
            <person name="Andrzejewski T.M."/>
            <person name="Davidsen T.M."/>
            <person name="Wayne K.J."/>
            <person name="Tettelin H."/>
            <person name="Glass J.I."/>
            <person name="Rusch D."/>
            <person name="Podicherti R."/>
            <person name="Tsui H.-C.T."/>
            <person name="Winkler M.E."/>
        </authorList>
    </citation>
    <scope>NUCLEOTIDE SEQUENCE</scope>
</reference>
<dbReference type="CDD" id="cd02440">
    <property type="entry name" value="AdoMet_MTases"/>
    <property type="match status" value="1"/>
</dbReference>
<dbReference type="EMBL" id="UINC01063080">
    <property type="protein sequence ID" value="SVB90326.1"/>
    <property type="molecule type" value="Genomic_DNA"/>
</dbReference>
<proteinExistence type="predicted"/>
<dbReference type="Pfam" id="PF13649">
    <property type="entry name" value="Methyltransf_25"/>
    <property type="match status" value="1"/>
</dbReference>
<organism evidence="2">
    <name type="scientific">marine metagenome</name>
    <dbReference type="NCBI Taxonomy" id="408172"/>
    <lineage>
        <taxon>unclassified sequences</taxon>
        <taxon>metagenomes</taxon>
        <taxon>ecological metagenomes</taxon>
    </lineage>
</organism>
<protein>
    <recommendedName>
        <fullName evidence="1">Methyltransferase domain-containing protein</fullName>
    </recommendedName>
</protein>
<dbReference type="Gene3D" id="3.40.50.150">
    <property type="entry name" value="Vaccinia Virus protein VP39"/>
    <property type="match status" value="1"/>
</dbReference>
<accession>A0A382HSI9</accession>
<name>A0A382HSI9_9ZZZZ</name>
<dbReference type="SUPFAM" id="SSF53335">
    <property type="entry name" value="S-adenosyl-L-methionine-dependent methyltransferases"/>
    <property type="match status" value="1"/>
</dbReference>
<evidence type="ECO:0000259" key="1">
    <source>
        <dbReference type="Pfam" id="PF13649"/>
    </source>
</evidence>